<evidence type="ECO:0000313" key="4">
    <source>
        <dbReference type="Proteomes" id="UP000326570"/>
    </source>
</evidence>
<sequence length="495" mass="56491">MFFKRFTFLALFATLFTSAVAQQLDATFDLVRFKASETQNMVELYCSVNGNSVVYKKVPGGYQAVVALELQISDSTGVKYFDKLNLKSPLVADTAGLMVPFNLQKRYFVKNGNFTFAGKAKDVNSAKPASDIEVPLQVNFDKSKVEISDIQLLESYEKSAEKNDYTKSGMKLVSYVSSFYPKGFDRLKFYLEIYNTEAVVGKDKSVVVFYRLVPTRDNMAKLTVGGQKVQKTASVNVFMQDVDISTVASGNYELFIEVRNAENKTIASQRRFIQRSNPAEVNPDGTVAAATPGSNLPPAFSTDLDSTKLDLYLMSLRPLSNSAEGSTIESLTKKGTVLQKQNYLYTFWQRRSAASPVQAWLDYKQRIEYVEKNFRNLTFHGYETDRGRVYLQYGQPNKISNERDDINRPVNNFDSKPYQIWHYYQLENQSNRIFVFLQENLGNSNYALVHSTAKGEITDNEWRRRSSQKFQGVKDRNRRNNRTFDREGNETTEPQ</sequence>
<protein>
    <submittedName>
        <fullName evidence="3">GWxTD domain-containing protein</fullName>
    </submittedName>
</protein>
<evidence type="ECO:0000256" key="1">
    <source>
        <dbReference type="SAM" id="MobiDB-lite"/>
    </source>
</evidence>
<gene>
    <name evidence="3" type="ORF">F0P94_15470</name>
</gene>
<organism evidence="3 4">
    <name type="scientific">Adhaeribacter soli</name>
    <dbReference type="NCBI Taxonomy" id="2607655"/>
    <lineage>
        <taxon>Bacteria</taxon>
        <taxon>Pseudomonadati</taxon>
        <taxon>Bacteroidota</taxon>
        <taxon>Cytophagia</taxon>
        <taxon>Cytophagales</taxon>
        <taxon>Hymenobacteraceae</taxon>
        <taxon>Adhaeribacter</taxon>
    </lineage>
</organism>
<feature type="chain" id="PRO_5024988014" evidence="2">
    <location>
        <begin position="22"/>
        <end position="495"/>
    </location>
</feature>
<keyword evidence="2" id="KW-0732">Signal</keyword>
<proteinExistence type="predicted"/>
<evidence type="ECO:0000256" key="2">
    <source>
        <dbReference type="SAM" id="SignalP"/>
    </source>
</evidence>
<dbReference type="InterPro" id="IPR030959">
    <property type="entry name" value="GWxTD_dom"/>
</dbReference>
<keyword evidence="4" id="KW-1185">Reference proteome</keyword>
<accession>A0A5N1IMD4</accession>
<name>A0A5N1IMD4_9BACT</name>
<dbReference type="RefSeq" id="WP_150904819.1">
    <property type="nucleotide sequence ID" value="NZ_VTWT01000009.1"/>
</dbReference>
<dbReference type="Proteomes" id="UP000326570">
    <property type="component" value="Unassembled WGS sequence"/>
</dbReference>
<reference evidence="3 4" key="1">
    <citation type="submission" date="2019-09" db="EMBL/GenBank/DDBJ databases">
        <title>Genome sequence of Adhaeribacter sp. M2.</title>
        <authorList>
            <person name="Srinivasan S."/>
        </authorList>
    </citation>
    <scope>NUCLEOTIDE SEQUENCE [LARGE SCALE GENOMIC DNA]</scope>
    <source>
        <strain evidence="3 4">M2</strain>
    </source>
</reference>
<evidence type="ECO:0000313" key="3">
    <source>
        <dbReference type="EMBL" id="KAA9327315.1"/>
    </source>
</evidence>
<feature type="signal peptide" evidence="2">
    <location>
        <begin position="1"/>
        <end position="21"/>
    </location>
</feature>
<feature type="region of interest" description="Disordered" evidence="1">
    <location>
        <begin position="463"/>
        <end position="495"/>
    </location>
</feature>
<dbReference type="NCBIfam" id="TIGR04514">
    <property type="entry name" value="GWxTD_dom"/>
    <property type="match status" value="1"/>
</dbReference>
<dbReference type="AlphaFoldDB" id="A0A5N1IMD4"/>
<dbReference type="EMBL" id="VTWT01000009">
    <property type="protein sequence ID" value="KAA9327315.1"/>
    <property type="molecule type" value="Genomic_DNA"/>
</dbReference>
<comment type="caution">
    <text evidence="3">The sequence shown here is derived from an EMBL/GenBank/DDBJ whole genome shotgun (WGS) entry which is preliminary data.</text>
</comment>